<dbReference type="EMBL" id="BMQO01000020">
    <property type="protein sequence ID" value="GGS36753.1"/>
    <property type="molecule type" value="Genomic_DNA"/>
</dbReference>
<feature type="compositionally biased region" description="Low complexity" evidence="1">
    <location>
        <begin position="64"/>
        <end position="84"/>
    </location>
</feature>
<comment type="caution">
    <text evidence="3">The sequence shown here is derived from an EMBL/GenBank/DDBJ whole genome shotgun (WGS) entry which is preliminary data.</text>
</comment>
<sequence>MPDRARGITPQHAPEAPRTAITPYTARVELWMSLTLLGIGLLALWLYMLSGSKPSRPTRPRPAQPRSAQPRPAQARPGPARLQASQWERKVLTQMRGDQARFERTLAAKRNKHPRASREELLEIIYEEYIRDNR</sequence>
<keyword evidence="2" id="KW-0812">Transmembrane</keyword>
<proteinExistence type="predicted"/>
<name>A0ABQ2SSM2_9DEIO</name>
<keyword evidence="2" id="KW-0472">Membrane</keyword>
<evidence type="ECO:0000256" key="2">
    <source>
        <dbReference type="SAM" id="Phobius"/>
    </source>
</evidence>
<dbReference type="Proteomes" id="UP000620633">
    <property type="component" value="Unassembled WGS sequence"/>
</dbReference>
<organism evidence="3 4">
    <name type="scientific">Deinococcus knuensis</name>
    <dbReference type="NCBI Taxonomy" id="1837380"/>
    <lineage>
        <taxon>Bacteria</taxon>
        <taxon>Thermotogati</taxon>
        <taxon>Deinococcota</taxon>
        <taxon>Deinococci</taxon>
        <taxon>Deinococcales</taxon>
        <taxon>Deinococcaceae</taxon>
        <taxon>Deinococcus</taxon>
    </lineage>
</organism>
<evidence type="ECO:0000313" key="4">
    <source>
        <dbReference type="Proteomes" id="UP000620633"/>
    </source>
</evidence>
<evidence type="ECO:0000256" key="1">
    <source>
        <dbReference type="SAM" id="MobiDB-lite"/>
    </source>
</evidence>
<feature type="transmembrane region" description="Helical" evidence="2">
    <location>
        <begin position="30"/>
        <end position="49"/>
    </location>
</feature>
<protein>
    <submittedName>
        <fullName evidence="3">Uncharacterized protein</fullName>
    </submittedName>
</protein>
<accession>A0ABQ2SSM2</accession>
<keyword evidence="2" id="KW-1133">Transmembrane helix</keyword>
<evidence type="ECO:0000313" key="3">
    <source>
        <dbReference type="EMBL" id="GGS36753.1"/>
    </source>
</evidence>
<keyword evidence="4" id="KW-1185">Reference proteome</keyword>
<feature type="region of interest" description="Disordered" evidence="1">
    <location>
        <begin position="53"/>
        <end position="86"/>
    </location>
</feature>
<gene>
    <name evidence="3" type="ORF">GCM10008961_30490</name>
</gene>
<reference evidence="4" key="1">
    <citation type="journal article" date="2019" name="Int. J. Syst. Evol. Microbiol.">
        <title>The Global Catalogue of Microorganisms (GCM) 10K type strain sequencing project: providing services to taxonomists for standard genome sequencing and annotation.</title>
        <authorList>
            <consortium name="The Broad Institute Genomics Platform"/>
            <consortium name="The Broad Institute Genome Sequencing Center for Infectious Disease"/>
            <person name="Wu L."/>
            <person name="Ma J."/>
        </authorList>
    </citation>
    <scope>NUCLEOTIDE SEQUENCE [LARGE SCALE GENOMIC DNA]</scope>
    <source>
        <strain evidence="4">JCM 31406</strain>
    </source>
</reference>